<dbReference type="AlphaFoldDB" id="A0A5C5ZK80"/>
<dbReference type="PIRSF" id="PIRSF000130">
    <property type="entry name" value="IMPDH"/>
    <property type="match status" value="1"/>
</dbReference>
<dbReference type="GO" id="GO:0006183">
    <property type="term" value="P:GTP biosynthetic process"/>
    <property type="evidence" value="ECO:0007669"/>
    <property type="project" value="TreeGrafter"/>
</dbReference>
<dbReference type="CDD" id="cd00381">
    <property type="entry name" value="IMPDH"/>
    <property type="match status" value="1"/>
</dbReference>
<dbReference type="GO" id="GO:0006177">
    <property type="term" value="P:GMP biosynthetic process"/>
    <property type="evidence" value="ECO:0007669"/>
    <property type="project" value="UniProtKB-UniRule"/>
</dbReference>
<evidence type="ECO:0000313" key="22">
    <source>
        <dbReference type="Proteomes" id="UP000315440"/>
    </source>
</evidence>
<keyword evidence="5" id="KW-0677">Repeat</keyword>
<dbReference type="Proteomes" id="UP000315440">
    <property type="component" value="Unassembled WGS sequence"/>
</dbReference>
<organism evidence="21 22">
    <name type="scientific">Pseudobythopirellula maris</name>
    <dbReference type="NCBI Taxonomy" id="2527991"/>
    <lineage>
        <taxon>Bacteria</taxon>
        <taxon>Pseudomonadati</taxon>
        <taxon>Planctomycetota</taxon>
        <taxon>Planctomycetia</taxon>
        <taxon>Pirellulales</taxon>
        <taxon>Lacipirellulaceae</taxon>
        <taxon>Pseudobythopirellula</taxon>
    </lineage>
</organism>
<feature type="binding site" evidence="13">
    <location>
        <position position="434"/>
    </location>
    <ligand>
        <name>IMP</name>
        <dbReference type="ChEBI" id="CHEBI:58053"/>
    </ligand>
</feature>
<evidence type="ECO:0000256" key="14">
    <source>
        <dbReference type="PIRSR" id="PIRSR000130-1"/>
    </source>
</evidence>
<evidence type="ECO:0000256" key="5">
    <source>
        <dbReference type="ARBA" id="ARBA00022737"/>
    </source>
</evidence>
<comment type="caution">
    <text evidence="13">Lacks conserved residue(s) required for the propagation of feature annotation.</text>
</comment>
<comment type="caution">
    <text evidence="21">The sequence shown here is derived from an EMBL/GenBank/DDBJ whole genome shotgun (WGS) entry which is preliminary data.</text>
</comment>
<comment type="similarity">
    <text evidence="2 13 18">Belongs to the IMPDH/GMPR family.</text>
</comment>
<dbReference type="InterPro" id="IPR013785">
    <property type="entry name" value="Aldolase_TIM"/>
</dbReference>
<evidence type="ECO:0000256" key="6">
    <source>
        <dbReference type="ARBA" id="ARBA00022749"/>
    </source>
</evidence>
<protein>
    <recommendedName>
        <fullName evidence="13 19">Inosine-5'-monophosphate dehydrogenase</fullName>
        <shortName evidence="13">IMP dehydrogenase</shortName>
        <shortName evidence="13">IMPD</shortName>
        <shortName evidence="13">IMPDH</shortName>
        <ecNumber evidence="13 19">1.1.1.205</ecNumber>
    </recommendedName>
</protein>
<feature type="binding site" description="in other chain" evidence="13 16">
    <location>
        <position position="317"/>
    </location>
    <ligand>
        <name>K(+)</name>
        <dbReference type="ChEBI" id="CHEBI:29103"/>
        <note>ligand shared between two tetrameric partners</note>
    </ligand>
</feature>
<evidence type="ECO:0000256" key="16">
    <source>
        <dbReference type="PIRSR" id="PIRSR000130-4"/>
    </source>
</evidence>
<evidence type="ECO:0000256" key="7">
    <source>
        <dbReference type="ARBA" id="ARBA00022755"/>
    </source>
</evidence>
<feature type="binding site" description="in other chain" evidence="13 16">
    <location>
        <position position="322"/>
    </location>
    <ligand>
        <name>K(+)</name>
        <dbReference type="ChEBI" id="CHEBI:29103"/>
        <note>ligand shared between two tetrameric partners</note>
    </ligand>
</feature>
<evidence type="ECO:0000256" key="13">
    <source>
        <dbReference type="HAMAP-Rule" id="MF_01964"/>
    </source>
</evidence>
<feature type="domain" description="CBS" evidence="20">
    <location>
        <begin position="174"/>
        <end position="231"/>
    </location>
</feature>
<evidence type="ECO:0000256" key="10">
    <source>
        <dbReference type="ARBA" id="ARBA00023027"/>
    </source>
</evidence>
<feature type="binding site" evidence="13">
    <location>
        <begin position="378"/>
        <end position="379"/>
    </location>
    <ligand>
        <name>IMP</name>
        <dbReference type="ChEBI" id="CHEBI:58053"/>
    </ligand>
</feature>
<evidence type="ECO:0000256" key="2">
    <source>
        <dbReference type="ARBA" id="ARBA00005502"/>
    </source>
</evidence>
<dbReference type="Pfam" id="PF00571">
    <property type="entry name" value="CBS"/>
    <property type="match status" value="2"/>
</dbReference>
<dbReference type="EC" id="1.1.1.205" evidence="13 19"/>
<dbReference type="Gene3D" id="3.20.20.70">
    <property type="entry name" value="Aldolase class I"/>
    <property type="match status" value="1"/>
</dbReference>
<dbReference type="SMART" id="SM00116">
    <property type="entry name" value="CBS"/>
    <property type="match status" value="2"/>
</dbReference>
<evidence type="ECO:0000256" key="4">
    <source>
        <dbReference type="ARBA" id="ARBA00022723"/>
    </source>
</evidence>
<reference evidence="21 22" key="1">
    <citation type="submission" date="2019-02" db="EMBL/GenBank/DDBJ databases">
        <title>Deep-cultivation of Planctomycetes and their phenomic and genomic characterization uncovers novel biology.</title>
        <authorList>
            <person name="Wiegand S."/>
            <person name="Jogler M."/>
            <person name="Boedeker C."/>
            <person name="Pinto D."/>
            <person name="Vollmers J."/>
            <person name="Rivas-Marin E."/>
            <person name="Kohn T."/>
            <person name="Peeters S.H."/>
            <person name="Heuer A."/>
            <person name="Rast P."/>
            <person name="Oberbeckmann S."/>
            <person name="Bunk B."/>
            <person name="Jeske O."/>
            <person name="Meyerdierks A."/>
            <person name="Storesund J.E."/>
            <person name="Kallscheuer N."/>
            <person name="Luecker S."/>
            <person name="Lage O.M."/>
            <person name="Pohl T."/>
            <person name="Merkel B.J."/>
            <person name="Hornburger P."/>
            <person name="Mueller R.-W."/>
            <person name="Bruemmer F."/>
            <person name="Labrenz M."/>
            <person name="Spormann A.M."/>
            <person name="Op Den Camp H."/>
            <person name="Overmann J."/>
            <person name="Amann R."/>
            <person name="Jetten M.S.M."/>
            <person name="Mascher T."/>
            <person name="Medema M.H."/>
            <person name="Devos D.P."/>
            <person name="Kaster A.-K."/>
            <person name="Ovreas L."/>
            <person name="Rohde M."/>
            <person name="Galperin M.Y."/>
            <person name="Jogler C."/>
        </authorList>
    </citation>
    <scope>NUCLEOTIDE SEQUENCE [LARGE SCALE GENOMIC DNA]</scope>
    <source>
        <strain evidence="21 22">Mal64</strain>
    </source>
</reference>
<dbReference type="GO" id="GO:0046872">
    <property type="term" value="F:metal ion binding"/>
    <property type="evidence" value="ECO:0007669"/>
    <property type="project" value="UniProtKB-UniRule"/>
</dbReference>
<sequence>MAPTDRVPSDAAAAVTPTNPLGDKLAAMGLTFDDVLLQPRYSAIMPSDVEVTTRLTPRLAMAAPLLSSPMDTVTEHRMAIGLAQLGGMGVIHKNLSIEAQAEEVDKVKRSANGIIFDPVTLPPEASVAEAREAMSQSRVSGVPITDASGRLVGILTRRDLRFLERNDLPIGEVMTKENLVTATGTVTLSEAEKVLMEKKVEKLLLVDEDYTLTGLITIKDIDMMRRYPDAAKDAKGRLCVGAAVGVHDYERAESLIRKEVDFLVVDSAHGHSSNVIETVREIKKRWDIDVVAGNVATGEGARDLIEAGADAVKVGIGPGSICTTRVISGVGVPQITAIREASLAAEGTNTTIIADGGIRYSGDITKAIAAGAHCVMIGGLLAGLDESPGEQVLYQGRSYKAYRGMGSLGAMAKGSSERYRQARDEQGAGKLVPEGVEGRVPYKGALGPFVYQLVGGLRAGMGYCGTRTIEELRRDSRFVRVSPATVRENHPHDIAITQEAPNYTTEHHGGEGS</sequence>
<dbReference type="InterPro" id="IPR001093">
    <property type="entry name" value="IMP_DH_GMPRt"/>
</dbReference>
<feature type="binding site" description="in other chain" evidence="13 16">
    <location>
        <position position="319"/>
    </location>
    <ligand>
        <name>K(+)</name>
        <dbReference type="ChEBI" id="CHEBI:29103"/>
        <note>ligand shared between two tetrameric partners</note>
    </ligand>
</feature>
<dbReference type="InterPro" id="IPR015875">
    <property type="entry name" value="IMP_DH/GMP_Rdtase_CS"/>
</dbReference>
<dbReference type="CDD" id="cd04601">
    <property type="entry name" value="CBS_pair_IMPDH"/>
    <property type="match status" value="1"/>
</dbReference>
<keyword evidence="22" id="KW-1185">Reference proteome</keyword>
<keyword evidence="9 13" id="KW-0560">Oxidoreductase</keyword>
<evidence type="ECO:0000256" key="3">
    <source>
        <dbReference type="ARBA" id="ARBA00011881"/>
    </source>
</evidence>
<dbReference type="SUPFAM" id="SSF51412">
    <property type="entry name" value="Inosine monophosphate dehydrogenase (IMPDH)"/>
    <property type="match status" value="1"/>
</dbReference>
<comment type="activity regulation">
    <text evidence="13">Mycophenolic acid (MPA) is a non-competitive inhibitor that prevents formation of the closed enzyme conformation by binding to the same site as the amobile flap. In contrast, mizoribine monophosphate (MZP) is a competitive inhibitor that induces the closed conformation. MPA is a potent inhibitor of mammalian IMPDHs but a poor inhibitor of the bacterial enzymes. MZP is a more potent inhibitor of bacterial IMPDH.</text>
</comment>
<evidence type="ECO:0000256" key="1">
    <source>
        <dbReference type="ARBA" id="ARBA00001958"/>
    </source>
</evidence>
<evidence type="ECO:0000256" key="18">
    <source>
        <dbReference type="RuleBase" id="RU003927"/>
    </source>
</evidence>
<feature type="active site" description="Proton acceptor" evidence="13 14">
    <location>
        <position position="418"/>
    </location>
</feature>
<comment type="catalytic activity">
    <reaction evidence="12 13 19">
        <text>IMP + NAD(+) + H2O = XMP + NADH + H(+)</text>
        <dbReference type="Rhea" id="RHEA:11708"/>
        <dbReference type="ChEBI" id="CHEBI:15377"/>
        <dbReference type="ChEBI" id="CHEBI:15378"/>
        <dbReference type="ChEBI" id="CHEBI:57464"/>
        <dbReference type="ChEBI" id="CHEBI:57540"/>
        <dbReference type="ChEBI" id="CHEBI:57945"/>
        <dbReference type="ChEBI" id="CHEBI:58053"/>
        <dbReference type="EC" id="1.1.1.205"/>
    </reaction>
</comment>
<dbReference type="PANTHER" id="PTHR11911">
    <property type="entry name" value="INOSINE-5-MONOPHOSPHATE DEHYDROGENASE RELATED"/>
    <property type="match status" value="1"/>
</dbReference>
<evidence type="ECO:0000256" key="19">
    <source>
        <dbReference type="RuleBase" id="RU003928"/>
    </source>
</evidence>
<feature type="binding site" evidence="13">
    <location>
        <begin position="402"/>
        <end position="406"/>
    </location>
    <ligand>
        <name>IMP</name>
        <dbReference type="ChEBI" id="CHEBI:58053"/>
    </ligand>
</feature>
<dbReference type="PROSITE" id="PS00487">
    <property type="entry name" value="IMP_DH_GMP_RED"/>
    <property type="match status" value="1"/>
</dbReference>
<dbReference type="SMART" id="SM01240">
    <property type="entry name" value="IMPDH"/>
    <property type="match status" value="1"/>
</dbReference>
<evidence type="ECO:0000259" key="20">
    <source>
        <dbReference type="PROSITE" id="PS51371"/>
    </source>
</evidence>
<feature type="binding site" evidence="13">
    <location>
        <position position="490"/>
    </location>
    <ligand>
        <name>K(+)</name>
        <dbReference type="ChEBI" id="CHEBI:29103"/>
        <note>ligand shared between two tetrameric partners</note>
    </ligand>
</feature>
<keyword evidence="4 13" id="KW-0479">Metal-binding</keyword>
<evidence type="ECO:0000256" key="17">
    <source>
        <dbReference type="PROSITE-ProRule" id="PRU00703"/>
    </source>
</evidence>
<feature type="binding site" evidence="13">
    <location>
        <position position="488"/>
    </location>
    <ligand>
        <name>K(+)</name>
        <dbReference type="ChEBI" id="CHEBI:29103"/>
        <note>ligand shared between two tetrameric partners</note>
    </ligand>
</feature>
<keyword evidence="10 13" id="KW-0520">NAD</keyword>
<dbReference type="GO" id="GO:0000166">
    <property type="term" value="F:nucleotide binding"/>
    <property type="evidence" value="ECO:0007669"/>
    <property type="project" value="UniProtKB-UniRule"/>
</dbReference>
<evidence type="ECO:0000256" key="15">
    <source>
        <dbReference type="PIRSR" id="PIRSR000130-3"/>
    </source>
</evidence>
<dbReference type="EMBL" id="SJPQ01000003">
    <property type="protein sequence ID" value="TWT87457.1"/>
    <property type="molecule type" value="Genomic_DNA"/>
</dbReference>
<dbReference type="InterPro" id="IPR005990">
    <property type="entry name" value="IMP_DH"/>
</dbReference>
<proteinExistence type="inferred from homology"/>
<dbReference type="PANTHER" id="PTHR11911:SF111">
    <property type="entry name" value="INOSINE-5'-MONOPHOSPHATE DEHYDROGENASE"/>
    <property type="match status" value="1"/>
</dbReference>
<comment type="pathway">
    <text evidence="13 19">Purine metabolism; XMP biosynthesis via de novo pathway; XMP from IMP: step 1/1.</text>
</comment>
<comment type="function">
    <text evidence="13">Catalyzes the conversion of inosine 5'-phosphate (IMP) to xanthosine 5'-phosphate (XMP), the first committed and rate-limiting step in the de novo synthesis of guanine nucleotides, and therefore plays an important role in the regulation of cell growth.</text>
</comment>
<feature type="binding site" evidence="13">
    <location>
        <position position="320"/>
    </location>
    <ligand>
        <name>IMP</name>
        <dbReference type="ChEBI" id="CHEBI:58053"/>
    </ligand>
</feature>
<keyword evidence="11 17" id="KW-0129">CBS domain</keyword>
<keyword evidence="8 13" id="KW-0630">Potassium</keyword>
<feature type="binding site" evidence="15">
    <location>
        <begin position="266"/>
        <end position="268"/>
    </location>
    <ligand>
        <name>NAD(+)</name>
        <dbReference type="ChEBI" id="CHEBI:57540"/>
    </ligand>
</feature>
<keyword evidence="7 13" id="KW-0658">Purine biosynthesis</keyword>
<evidence type="ECO:0000256" key="11">
    <source>
        <dbReference type="ARBA" id="ARBA00023122"/>
    </source>
</evidence>
<dbReference type="InterPro" id="IPR046342">
    <property type="entry name" value="CBS_dom_sf"/>
</dbReference>
<dbReference type="HAMAP" id="MF_01964">
    <property type="entry name" value="IMPDH"/>
    <property type="match status" value="1"/>
</dbReference>
<comment type="cofactor">
    <cofactor evidence="1 13">
        <name>K(+)</name>
        <dbReference type="ChEBI" id="CHEBI:29103"/>
    </cofactor>
</comment>
<feature type="binding site" evidence="13">
    <location>
        <begin position="355"/>
        <end position="357"/>
    </location>
    <ligand>
        <name>IMP</name>
        <dbReference type="ChEBI" id="CHEBI:58053"/>
    </ligand>
</feature>
<dbReference type="NCBIfam" id="TIGR01302">
    <property type="entry name" value="IMP_dehydrog"/>
    <property type="match status" value="1"/>
</dbReference>
<dbReference type="UniPathway" id="UPA00601">
    <property type="reaction ID" value="UER00295"/>
</dbReference>
<dbReference type="GO" id="GO:0003938">
    <property type="term" value="F:IMP dehydrogenase activity"/>
    <property type="evidence" value="ECO:0007669"/>
    <property type="project" value="UniProtKB-UniRule"/>
</dbReference>
<evidence type="ECO:0000313" key="21">
    <source>
        <dbReference type="EMBL" id="TWT87457.1"/>
    </source>
</evidence>
<dbReference type="PROSITE" id="PS51371">
    <property type="entry name" value="CBS"/>
    <property type="match status" value="2"/>
</dbReference>
<feature type="binding site" evidence="13 15">
    <location>
        <begin position="315"/>
        <end position="317"/>
    </location>
    <ligand>
        <name>NAD(+)</name>
        <dbReference type="ChEBI" id="CHEBI:57540"/>
    </ligand>
</feature>
<dbReference type="InterPro" id="IPR000644">
    <property type="entry name" value="CBS_dom"/>
</dbReference>
<evidence type="ECO:0000256" key="12">
    <source>
        <dbReference type="ARBA" id="ARBA00048028"/>
    </source>
</evidence>
<comment type="subunit">
    <text evidence="3 13">Homotetramer.</text>
</comment>
<evidence type="ECO:0000256" key="8">
    <source>
        <dbReference type="ARBA" id="ARBA00022958"/>
    </source>
</evidence>
<name>A0A5C5ZK80_9BACT</name>
<evidence type="ECO:0000256" key="9">
    <source>
        <dbReference type="ARBA" id="ARBA00023002"/>
    </source>
</evidence>
<feature type="active site" description="Thioimidate intermediate" evidence="13 14">
    <location>
        <position position="322"/>
    </location>
</feature>
<accession>A0A5C5ZK80</accession>
<dbReference type="FunFam" id="3.20.20.70:FF:000003">
    <property type="entry name" value="GMP reductase"/>
    <property type="match status" value="1"/>
</dbReference>
<dbReference type="Pfam" id="PF00478">
    <property type="entry name" value="IMPDH"/>
    <property type="match status" value="1"/>
</dbReference>
<gene>
    <name evidence="13 21" type="primary">guaB</name>
    <name evidence="21" type="ORF">Mal64_29960</name>
</gene>
<keyword evidence="6 13" id="KW-0332">GMP biosynthesis</keyword>
<feature type="domain" description="CBS" evidence="20">
    <location>
        <begin position="114"/>
        <end position="170"/>
    </location>
</feature>
<feature type="binding site" evidence="13">
    <location>
        <position position="266"/>
    </location>
    <ligand>
        <name>NAD(+)</name>
        <dbReference type="ChEBI" id="CHEBI:57540"/>
    </ligand>
</feature>
<dbReference type="SUPFAM" id="SSF54631">
    <property type="entry name" value="CBS-domain pair"/>
    <property type="match status" value="1"/>
</dbReference>